<comment type="caution">
    <text evidence="2">The sequence shown here is derived from an EMBL/GenBank/DDBJ whole genome shotgun (WGS) entry which is preliminary data.</text>
</comment>
<feature type="region of interest" description="Disordered" evidence="1">
    <location>
        <begin position="32"/>
        <end position="59"/>
    </location>
</feature>
<gene>
    <name evidence="2" type="ORF">EVAR_56112_1</name>
</gene>
<organism evidence="2 3">
    <name type="scientific">Eumeta variegata</name>
    <name type="common">Bagworm moth</name>
    <name type="synonym">Eumeta japonica</name>
    <dbReference type="NCBI Taxonomy" id="151549"/>
    <lineage>
        <taxon>Eukaryota</taxon>
        <taxon>Metazoa</taxon>
        <taxon>Ecdysozoa</taxon>
        <taxon>Arthropoda</taxon>
        <taxon>Hexapoda</taxon>
        <taxon>Insecta</taxon>
        <taxon>Pterygota</taxon>
        <taxon>Neoptera</taxon>
        <taxon>Endopterygota</taxon>
        <taxon>Lepidoptera</taxon>
        <taxon>Glossata</taxon>
        <taxon>Ditrysia</taxon>
        <taxon>Tineoidea</taxon>
        <taxon>Psychidae</taxon>
        <taxon>Oiketicinae</taxon>
        <taxon>Eumeta</taxon>
    </lineage>
</organism>
<dbReference type="AlphaFoldDB" id="A0A4C1YG38"/>
<sequence length="80" mass="8458">MAEANSPDHIGLLPTSITACLSCRQRAAVVDTLSQPSTVSSSKSLRGSRISATPNDEQPGIYDLFKQRQKLDSGAPLSSV</sequence>
<evidence type="ECO:0000313" key="3">
    <source>
        <dbReference type="Proteomes" id="UP000299102"/>
    </source>
</evidence>
<name>A0A4C1YG38_EUMVA</name>
<accession>A0A4C1YG38</accession>
<evidence type="ECO:0000313" key="2">
    <source>
        <dbReference type="EMBL" id="GBP73954.1"/>
    </source>
</evidence>
<keyword evidence="3" id="KW-1185">Reference proteome</keyword>
<reference evidence="2 3" key="1">
    <citation type="journal article" date="2019" name="Commun. Biol.">
        <title>The bagworm genome reveals a unique fibroin gene that provides high tensile strength.</title>
        <authorList>
            <person name="Kono N."/>
            <person name="Nakamura H."/>
            <person name="Ohtoshi R."/>
            <person name="Tomita M."/>
            <person name="Numata K."/>
            <person name="Arakawa K."/>
        </authorList>
    </citation>
    <scope>NUCLEOTIDE SEQUENCE [LARGE SCALE GENOMIC DNA]</scope>
</reference>
<evidence type="ECO:0000256" key="1">
    <source>
        <dbReference type="SAM" id="MobiDB-lite"/>
    </source>
</evidence>
<protein>
    <submittedName>
        <fullName evidence="2">Uncharacterized protein</fullName>
    </submittedName>
</protein>
<feature type="compositionally biased region" description="Low complexity" evidence="1">
    <location>
        <begin position="37"/>
        <end position="51"/>
    </location>
</feature>
<proteinExistence type="predicted"/>
<dbReference type="Proteomes" id="UP000299102">
    <property type="component" value="Unassembled WGS sequence"/>
</dbReference>
<dbReference type="EMBL" id="BGZK01001193">
    <property type="protein sequence ID" value="GBP73954.1"/>
    <property type="molecule type" value="Genomic_DNA"/>
</dbReference>